<feature type="repeat" description="FG-GAP" evidence="4">
    <location>
        <begin position="251"/>
        <end position="307"/>
    </location>
</feature>
<dbReference type="InterPro" id="IPR013783">
    <property type="entry name" value="Ig-like_fold"/>
</dbReference>
<evidence type="ECO:0000313" key="8">
    <source>
        <dbReference type="EMBL" id="KAJ5069092.1"/>
    </source>
</evidence>
<dbReference type="InterPro" id="IPR003961">
    <property type="entry name" value="FN3_dom"/>
</dbReference>
<feature type="domain" description="Fibronectin type-III" evidence="7">
    <location>
        <begin position="613"/>
        <end position="705"/>
    </location>
</feature>
<dbReference type="OrthoDB" id="188207at2759"/>
<dbReference type="PANTHER" id="PTHR36220:SF1">
    <property type="entry name" value="GAMMA TUBULIN COMPLEX COMPONENT C-TERMINAL DOMAIN-CONTAINING PROTEIN"/>
    <property type="match status" value="1"/>
</dbReference>
<evidence type="ECO:0000256" key="2">
    <source>
        <dbReference type="ARBA" id="ARBA00022737"/>
    </source>
</evidence>
<dbReference type="InterPro" id="IPR028994">
    <property type="entry name" value="Integrin_alpha_N"/>
</dbReference>
<dbReference type="InterPro" id="IPR036116">
    <property type="entry name" value="FN3_sf"/>
</dbReference>
<dbReference type="InterPro" id="IPR013517">
    <property type="entry name" value="FG-GAP"/>
</dbReference>
<evidence type="ECO:0000256" key="6">
    <source>
        <dbReference type="SAM" id="SignalP"/>
    </source>
</evidence>
<dbReference type="EMBL" id="JAPDFW010000109">
    <property type="protein sequence ID" value="KAJ5069092.1"/>
    <property type="molecule type" value="Genomic_DNA"/>
</dbReference>
<dbReference type="CDD" id="cd00063">
    <property type="entry name" value="FN3"/>
    <property type="match status" value="1"/>
</dbReference>
<comment type="caution">
    <text evidence="8">The sequence shown here is derived from an EMBL/GenBank/DDBJ whole genome shotgun (WGS) entry which is preliminary data.</text>
</comment>
<dbReference type="Proteomes" id="UP001149090">
    <property type="component" value="Unassembled WGS sequence"/>
</dbReference>
<evidence type="ECO:0000256" key="4">
    <source>
        <dbReference type="PROSITE-ProRule" id="PRU00803"/>
    </source>
</evidence>
<feature type="repeat" description="FG-GAP" evidence="4">
    <location>
        <begin position="195"/>
        <end position="250"/>
    </location>
</feature>
<keyword evidence="5" id="KW-1133">Transmembrane helix</keyword>
<keyword evidence="2" id="KW-0677">Repeat</keyword>
<keyword evidence="5" id="KW-0812">Transmembrane</keyword>
<feature type="transmembrane region" description="Helical" evidence="5">
    <location>
        <begin position="898"/>
        <end position="922"/>
    </location>
</feature>
<evidence type="ECO:0000313" key="9">
    <source>
        <dbReference type="Proteomes" id="UP001149090"/>
    </source>
</evidence>
<dbReference type="Gene3D" id="2.130.10.130">
    <property type="entry name" value="Integrin alpha, N-terminal"/>
    <property type="match status" value="2"/>
</dbReference>
<dbReference type="PANTHER" id="PTHR36220">
    <property type="entry name" value="UNNAMED PRODUCT"/>
    <property type="match status" value="1"/>
</dbReference>
<dbReference type="SUPFAM" id="SSF69318">
    <property type="entry name" value="Integrin alpha N-terminal domain"/>
    <property type="match status" value="1"/>
</dbReference>
<keyword evidence="3" id="KW-0325">Glycoprotein</keyword>
<dbReference type="Pfam" id="PF14312">
    <property type="entry name" value="FG-GAP_2"/>
    <property type="match status" value="6"/>
</dbReference>
<dbReference type="AlphaFoldDB" id="A0A9Q0LA35"/>
<dbReference type="SMART" id="SM00060">
    <property type="entry name" value="FN3"/>
    <property type="match status" value="3"/>
</dbReference>
<evidence type="ECO:0000256" key="5">
    <source>
        <dbReference type="SAM" id="Phobius"/>
    </source>
</evidence>
<feature type="chain" id="PRO_5040152600" description="Fibronectin type-III domain-containing protein" evidence="6">
    <location>
        <begin position="20"/>
        <end position="952"/>
    </location>
</feature>
<sequence length="952" mass="104233">MIKNLILFQLLFFLIKTQLFVNETQLISNDGELNDNFGKSVSITQNYVVIGSPNSQVGNNPEQGKVYIFQKNGSNWVQYLTLTASDGNSGDNFGFSVQISQDENYIIVGAYSANLWNTSNQGKAYIFQNNGTNWIEKQILTASDGNSGDNFGYSVGISQDVNYIIISSPYANLSNNTYQGKAYIFQNNGTNWIQQEILTASDGNAGSNFGYSLSISGNYTIIGAPYANVGANLSQGKSYIFQNNGTNWIEKQILTASDGSYSDYFGYSVGISQDDSIIIGAPGVVYTNSSNKGKAYLFEMNGSNWIQSQILIPNDSNFASFGVSSAIFGNLSIVGSYGYQKLSEGSNGKGYVFEKMDSVWTQQLSLFPSDGTNGDYFGKSVALYNSSFIVGASHANVNNNSLQGKSYVFTNSSSIPQVNIQSCVSLFSQFACYWNQIIGSNVDYQIYYDQQWISIQNPLLNNSIYSQLFNSSQYPNISGNVDYSIQIRACDSFMNVCGDASNPWNLTTRIDSVKNLSLSALLNSQISVSWDYPDVPLVNSTPKLDHYIISYQSNSSNQTQLSFPNSSKSAILTSNLLSNTNYSVSIWSCSNEECLNQNQGEIVSNSIFTLFGKVYNLSCSISNSINIECNWNQPSGSRIPTNYTFSYSSNDSNDSNSIQITTTSYNFTALIPNEEYTINVSACDSNSNCGDISTINIKTKLTKPNILYWNGGIQEFQINFSKIERNYGYLISIDNGNTWNHFDQINESGENVYGVKDNIPGNVLYTILISGCSESTCNISLLGPSSSSVSMIAKLGNIESLSCSAIDTSIKCNWNGLLLSEGLKGYCFSCNSTTEFLNSNQTEFTQNNLKEGEVYLISVFASALDNCSVSNYSGSPSTSLVQIFPPNPSTSTSSSSKAGVIAAAVIVPIVVIAIVIIAIVLIRKKKSHHKEIHQDMNLAQERLISSDQENLD</sequence>
<dbReference type="SMART" id="SM00191">
    <property type="entry name" value="Int_alpha"/>
    <property type="match status" value="6"/>
</dbReference>
<evidence type="ECO:0000256" key="3">
    <source>
        <dbReference type="ARBA" id="ARBA00023180"/>
    </source>
</evidence>
<feature type="signal peptide" evidence="6">
    <location>
        <begin position="1"/>
        <end position="19"/>
    </location>
</feature>
<feature type="domain" description="Fibronectin type-III" evidence="7">
    <location>
        <begin position="512"/>
        <end position="612"/>
    </location>
</feature>
<dbReference type="Pfam" id="PF00041">
    <property type="entry name" value="fn3"/>
    <property type="match status" value="1"/>
</dbReference>
<name>A0A9Q0LA35_ANAIG</name>
<keyword evidence="9" id="KW-1185">Reference proteome</keyword>
<evidence type="ECO:0000256" key="1">
    <source>
        <dbReference type="ARBA" id="ARBA00022729"/>
    </source>
</evidence>
<dbReference type="PROSITE" id="PS51470">
    <property type="entry name" value="FG_GAP"/>
    <property type="match status" value="2"/>
</dbReference>
<dbReference type="SUPFAM" id="SSF49265">
    <property type="entry name" value="Fibronectin type III"/>
    <property type="match status" value="3"/>
</dbReference>
<protein>
    <recommendedName>
        <fullName evidence="7">Fibronectin type-III domain-containing protein</fullName>
    </recommendedName>
</protein>
<evidence type="ECO:0000259" key="7">
    <source>
        <dbReference type="PROSITE" id="PS50853"/>
    </source>
</evidence>
<reference evidence="8" key="1">
    <citation type="submission" date="2022-10" db="EMBL/GenBank/DDBJ databases">
        <title>Novel sulphate-reducing endosymbionts in the free-living metamonad Anaeramoeba.</title>
        <authorList>
            <person name="Jerlstrom-Hultqvist J."/>
            <person name="Cepicka I."/>
            <person name="Gallot-Lavallee L."/>
            <person name="Salas-Leiva D."/>
            <person name="Curtis B.A."/>
            <person name="Zahonova K."/>
            <person name="Pipaliya S."/>
            <person name="Dacks J."/>
            <person name="Roger A.J."/>
        </authorList>
    </citation>
    <scope>NUCLEOTIDE SEQUENCE</scope>
    <source>
        <strain evidence="8">BMAN</strain>
    </source>
</reference>
<organism evidence="8 9">
    <name type="scientific">Anaeramoeba ignava</name>
    <name type="common">Anaerobic marine amoeba</name>
    <dbReference type="NCBI Taxonomy" id="1746090"/>
    <lineage>
        <taxon>Eukaryota</taxon>
        <taxon>Metamonada</taxon>
        <taxon>Anaeramoebidae</taxon>
        <taxon>Anaeramoeba</taxon>
    </lineage>
</organism>
<dbReference type="PROSITE" id="PS50853">
    <property type="entry name" value="FN3"/>
    <property type="match status" value="2"/>
</dbReference>
<keyword evidence="1 6" id="KW-0732">Signal</keyword>
<accession>A0A9Q0LA35</accession>
<gene>
    <name evidence="8" type="ORF">M0811_11993</name>
</gene>
<keyword evidence="5" id="KW-0472">Membrane</keyword>
<dbReference type="Gene3D" id="2.60.40.10">
    <property type="entry name" value="Immunoglobulins"/>
    <property type="match status" value="2"/>
</dbReference>
<dbReference type="InterPro" id="IPR013519">
    <property type="entry name" value="Int_alpha_beta-p"/>
</dbReference>
<proteinExistence type="predicted"/>